<comment type="caution">
    <text evidence="2">The sequence shown here is derived from an EMBL/GenBank/DDBJ whole genome shotgun (WGS) entry which is preliminary data.</text>
</comment>
<sequence length="116" mass="12695">MQGGTKQMNDTTRPTVDHKKRVSLMTSSSDRSQAPMVADIKETPPPKISSEVPSEIIMSPKKDDVLRRNSNRRTEARRESSEILEMARAVIASAERATAAARAAAELAKVQYGNGK</sequence>
<feature type="compositionally biased region" description="Basic and acidic residues" evidence="1">
    <location>
        <begin position="60"/>
        <end position="80"/>
    </location>
</feature>
<feature type="region of interest" description="Disordered" evidence="1">
    <location>
        <begin position="1"/>
        <end position="80"/>
    </location>
</feature>
<dbReference type="EMBL" id="JAXQNO010000013">
    <property type="protein sequence ID" value="KAK4786123.1"/>
    <property type="molecule type" value="Genomic_DNA"/>
</dbReference>
<dbReference type="Proteomes" id="UP001346149">
    <property type="component" value="Unassembled WGS sequence"/>
</dbReference>
<proteinExistence type="predicted"/>
<name>A0AAN7R541_TRANT</name>
<keyword evidence="3" id="KW-1185">Reference proteome</keyword>
<reference evidence="2 3" key="1">
    <citation type="journal article" date="2023" name="Hortic Res">
        <title>Pangenome of water caltrop reveals structural variations and asymmetric subgenome divergence after allopolyploidization.</title>
        <authorList>
            <person name="Zhang X."/>
            <person name="Chen Y."/>
            <person name="Wang L."/>
            <person name="Yuan Y."/>
            <person name="Fang M."/>
            <person name="Shi L."/>
            <person name="Lu R."/>
            <person name="Comes H.P."/>
            <person name="Ma Y."/>
            <person name="Chen Y."/>
            <person name="Huang G."/>
            <person name="Zhou Y."/>
            <person name="Zheng Z."/>
            <person name="Qiu Y."/>
        </authorList>
    </citation>
    <scope>NUCLEOTIDE SEQUENCE [LARGE SCALE GENOMIC DNA]</scope>
    <source>
        <strain evidence="2">F231</strain>
    </source>
</reference>
<feature type="compositionally biased region" description="Polar residues" evidence="1">
    <location>
        <begin position="1"/>
        <end position="14"/>
    </location>
</feature>
<dbReference type="AlphaFoldDB" id="A0AAN7R541"/>
<gene>
    <name evidence="2" type="ORF">SAY86_002812</name>
</gene>
<evidence type="ECO:0000313" key="3">
    <source>
        <dbReference type="Proteomes" id="UP001346149"/>
    </source>
</evidence>
<organism evidence="2 3">
    <name type="scientific">Trapa natans</name>
    <name type="common">Water chestnut</name>
    <dbReference type="NCBI Taxonomy" id="22666"/>
    <lineage>
        <taxon>Eukaryota</taxon>
        <taxon>Viridiplantae</taxon>
        <taxon>Streptophyta</taxon>
        <taxon>Embryophyta</taxon>
        <taxon>Tracheophyta</taxon>
        <taxon>Spermatophyta</taxon>
        <taxon>Magnoliopsida</taxon>
        <taxon>eudicotyledons</taxon>
        <taxon>Gunneridae</taxon>
        <taxon>Pentapetalae</taxon>
        <taxon>rosids</taxon>
        <taxon>malvids</taxon>
        <taxon>Myrtales</taxon>
        <taxon>Lythraceae</taxon>
        <taxon>Trapa</taxon>
    </lineage>
</organism>
<accession>A0AAN7R541</accession>
<evidence type="ECO:0000256" key="1">
    <source>
        <dbReference type="SAM" id="MobiDB-lite"/>
    </source>
</evidence>
<evidence type="ECO:0000313" key="2">
    <source>
        <dbReference type="EMBL" id="KAK4786123.1"/>
    </source>
</evidence>
<protein>
    <submittedName>
        <fullName evidence="2">Uncharacterized protein</fullName>
    </submittedName>
</protein>